<dbReference type="OMA" id="GKCDASK"/>
<dbReference type="Pfam" id="PF08246">
    <property type="entry name" value="Inhibitor_I29"/>
    <property type="match status" value="1"/>
</dbReference>
<dbReference type="KEGG" id="oaa:100076077"/>
<dbReference type="Ensembl" id="ENSOANT00000014325.3">
    <property type="protein sequence ID" value="ENSOANP00000014322.2"/>
    <property type="gene ID" value="ENSOANG00000008999.3"/>
</dbReference>
<dbReference type="FunFam" id="3.90.70.10:FF:000006">
    <property type="entry name" value="Cathepsin S"/>
    <property type="match status" value="1"/>
</dbReference>
<dbReference type="GO" id="GO:0004197">
    <property type="term" value="F:cysteine-type endopeptidase activity"/>
    <property type="evidence" value="ECO:0000318"/>
    <property type="project" value="GO_Central"/>
</dbReference>
<evidence type="ECO:0000256" key="1">
    <source>
        <dbReference type="ARBA" id="ARBA00004371"/>
    </source>
</evidence>
<feature type="domain" description="Peptidase C1A papain C-terminal" evidence="10">
    <location>
        <begin position="120"/>
        <end position="337"/>
    </location>
</feature>
<dbReference type="GeneID" id="100076077"/>
<dbReference type="InterPro" id="IPR038765">
    <property type="entry name" value="Papain-like_cys_pep_sf"/>
</dbReference>
<evidence type="ECO:0000256" key="8">
    <source>
        <dbReference type="ARBA" id="ARBA00023228"/>
    </source>
</evidence>
<reference evidence="12" key="2">
    <citation type="submission" date="2025-08" db="UniProtKB">
        <authorList>
            <consortium name="Ensembl"/>
        </authorList>
    </citation>
    <scope>IDENTIFICATION</scope>
    <source>
        <strain evidence="12">Glennie</strain>
    </source>
</reference>
<dbReference type="PRINTS" id="PR00705">
    <property type="entry name" value="PAPAIN"/>
</dbReference>
<evidence type="ECO:0000313" key="12">
    <source>
        <dbReference type="Ensembl" id="ENSOANP00000014322.2"/>
    </source>
</evidence>
<dbReference type="InterPro" id="IPR025661">
    <property type="entry name" value="Pept_asp_AS"/>
</dbReference>
<dbReference type="PROSITE" id="PS00639">
    <property type="entry name" value="THIOL_PROTEASE_HIS"/>
    <property type="match status" value="1"/>
</dbReference>
<evidence type="ECO:0000256" key="7">
    <source>
        <dbReference type="ARBA" id="ARBA00023157"/>
    </source>
</evidence>
<keyword evidence="9" id="KW-0732">Signal</keyword>
<evidence type="ECO:0000256" key="5">
    <source>
        <dbReference type="ARBA" id="ARBA00022807"/>
    </source>
</evidence>
<keyword evidence="8" id="KW-0458">Lysosome</keyword>
<evidence type="ECO:0000256" key="9">
    <source>
        <dbReference type="SAM" id="SignalP"/>
    </source>
</evidence>
<dbReference type="GO" id="GO:0005615">
    <property type="term" value="C:extracellular space"/>
    <property type="evidence" value="ECO:0000318"/>
    <property type="project" value="GO_Central"/>
</dbReference>
<dbReference type="PROSITE" id="PS00640">
    <property type="entry name" value="THIOL_PROTEASE_ASN"/>
    <property type="match status" value="1"/>
</dbReference>
<keyword evidence="13" id="KW-1185">Reference proteome</keyword>
<keyword evidence="3" id="KW-0645">Protease</keyword>
<evidence type="ECO:0000259" key="11">
    <source>
        <dbReference type="SMART" id="SM00848"/>
    </source>
</evidence>
<sequence>MPWLTLILALPILVDLAGTSDSSLDEGWWRWKVLHGKNYSVEAEEVFRRAAWEKNVRVIERHNEEMSQGKHSYRLAMNHFGDQTNEELHERLNGFRPDLGGALRSGREQARFRSKTSWEGPEEVDWRTKGYVTPVKNQGLCGSCWAFSATGALEALVFKTTGKMVSLSEQNLVDCSWRQGNVGCRGGQYIGAFEYVRANGGIDAEDLYPYLGRDDISCRYSLQGKAGNCTSYMVVDQDNEQALEQAVATVGPVSVAVDARPFFFYHSGIFSSHSCTQKVNHAMLAVGYGTSKEPGGGQDYWILKNSWSERWGEQGYMRLLKGANNHCGVASVASFPVL</sequence>
<dbReference type="Proteomes" id="UP000002279">
    <property type="component" value="Chromosome X1"/>
</dbReference>
<evidence type="ECO:0000259" key="10">
    <source>
        <dbReference type="SMART" id="SM00645"/>
    </source>
</evidence>
<proteinExistence type="inferred from homology"/>
<evidence type="ECO:0000256" key="4">
    <source>
        <dbReference type="ARBA" id="ARBA00022801"/>
    </source>
</evidence>
<feature type="domain" description="Cathepsin propeptide inhibitor" evidence="11">
    <location>
        <begin position="28"/>
        <end position="88"/>
    </location>
</feature>
<protein>
    <recommendedName>
        <fullName evidence="14">Cathepsin L</fullName>
    </recommendedName>
</protein>
<dbReference type="RefSeq" id="XP_007654611.1">
    <property type="nucleotide sequence ID" value="XM_007656421.3"/>
</dbReference>
<dbReference type="CDD" id="cd02248">
    <property type="entry name" value="Peptidase_C1A"/>
    <property type="match status" value="1"/>
</dbReference>
<comment type="similarity">
    <text evidence="2">Belongs to the peptidase C1 family.</text>
</comment>
<evidence type="ECO:0000256" key="2">
    <source>
        <dbReference type="ARBA" id="ARBA00008455"/>
    </source>
</evidence>
<dbReference type="Gene3D" id="3.90.70.10">
    <property type="entry name" value="Cysteine proteinases"/>
    <property type="match status" value="1"/>
</dbReference>
<dbReference type="PANTHER" id="PTHR12411">
    <property type="entry name" value="CYSTEINE PROTEASE FAMILY C1-RELATED"/>
    <property type="match status" value="1"/>
</dbReference>
<dbReference type="eggNOG" id="KOG1543">
    <property type="taxonomic scope" value="Eukaryota"/>
</dbReference>
<keyword evidence="4" id="KW-0378">Hydrolase</keyword>
<organism evidence="12 13">
    <name type="scientific">Ornithorhynchus anatinus</name>
    <name type="common">Duckbill platypus</name>
    <dbReference type="NCBI Taxonomy" id="9258"/>
    <lineage>
        <taxon>Eukaryota</taxon>
        <taxon>Metazoa</taxon>
        <taxon>Chordata</taxon>
        <taxon>Craniata</taxon>
        <taxon>Vertebrata</taxon>
        <taxon>Euteleostomi</taxon>
        <taxon>Mammalia</taxon>
        <taxon>Monotremata</taxon>
        <taxon>Ornithorhynchidae</taxon>
        <taxon>Ornithorhynchus</taxon>
    </lineage>
</organism>
<evidence type="ECO:0000313" key="13">
    <source>
        <dbReference type="Proteomes" id="UP000002279"/>
    </source>
</evidence>
<dbReference type="OrthoDB" id="10253408at2759"/>
<evidence type="ECO:0000256" key="3">
    <source>
        <dbReference type="ARBA" id="ARBA00022670"/>
    </source>
</evidence>
<keyword evidence="5" id="KW-0788">Thiol protease</keyword>
<dbReference type="Pfam" id="PF00112">
    <property type="entry name" value="Peptidase_C1"/>
    <property type="match status" value="1"/>
</dbReference>
<comment type="subcellular location">
    <subcellularLocation>
        <location evidence="1">Lysosome</location>
    </subcellularLocation>
</comment>
<evidence type="ECO:0000256" key="6">
    <source>
        <dbReference type="ARBA" id="ARBA00023145"/>
    </source>
</evidence>
<dbReference type="InterPro" id="IPR025660">
    <property type="entry name" value="Pept_his_AS"/>
</dbReference>
<dbReference type="PROSITE" id="PS00139">
    <property type="entry name" value="THIOL_PROTEASE_CYS"/>
    <property type="match status" value="1"/>
</dbReference>
<dbReference type="SMART" id="SM00848">
    <property type="entry name" value="Inhibitor_I29"/>
    <property type="match status" value="1"/>
</dbReference>
<keyword evidence="6" id="KW-0865">Zymogen</keyword>
<feature type="signal peptide" evidence="9">
    <location>
        <begin position="1"/>
        <end position="19"/>
    </location>
</feature>
<dbReference type="InterPro" id="IPR000169">
    <property type="entry name" value="Pept_cys_AS"/>
</dbReference>
<keyword evidence="7" id="KW-1015">Disulfide bond</keyword>
<dbReference type="GO" id="GO:0005764">
    <property type="term" value="C:lysosome"/>
    <property type="evidence" value="ECO:0000318"/>
    <property type="project" value="GO_Central"/>
</dbReference>
<dbReference type="HOGENOM" id="CLU_012184_1_2_1"/>
<feature type="chain" id="PRO_5018573914" description="Cathepsin L" evidence="9">
    <location>
        <begin position="20"/>
        <end position="338"/>
    </location>
</feature>
<gene>
    <name evidence="12" type="primary">LOC100076077</name>
</gene>
<dbReference type="Bgee" id="ENSOANG00000008999">
    <property type="expression patterns" value="Expressed in liver and 6 other cell types or tissues"/>
</dbReference>
<dbReference type="InterPro" id="IPR000668">
    <property type="entry name" value="Peptidase_C1A_C"/>
</dbReference>
<dbReference type="InterPro" id="IPR039417">
    <property type="entry name" value="Peptidase_C1A_papain-like"/>
</dbReference>
<dbReference type="SMART" id="SM00645">
    <property type="entry name" value="Pept_C1"/>
    <property type="match status" value="1"/>
</dbReference>
<dbReference type="AlphaFoldDB" id="F7F1V0"/>
<reference evidence="12" key="3">
    <citation type="submission" date="2025-09" db="UniProtKB">
        <authorList>
            <consortium name="Ensembl"/>
        </authorList>
    </citation>
    <scope>IDENTIFICATION</scope>
    <source>
        <strain evidence="12">Glennie</strain>
    </source>
</reference>
<name>F7F1V0_ORNAN</name>
<evidence type="ECO:0008006" key="14">
    <source>
        <dbReference type="Google" id="ProtNLM"/>
    </source>
</evidence>
<dbReference type="GO" id="GO:0051603">
    <property type="term" value="P:proteolysis involved in protein catabolic process"/>
    <property type="evidence" value="ECO:0000318"/>
    <property type="project" value="GO_Central"/>
</dbReference>
<accession>F7F1V0</accession>
<dbReference type="SUPFAM" id="SSF54001">
    <property type="entry name" value="Cysteine proteinases"/>
    <property type="match status" value="1"/>
</dbReference>
<dbReference type="STRING" id="9258.ENSOANP00000014322"/>
<dbReference type="InParanoid" id="F7F1V0"/>
<reference evidence="12 13" key="1">
    <citation type="journal article" date="2008" name="Nature">
        <title>Genome analysis of the platypus reveals unique signatures of evolution.</title>
        <authorList>
            <person name="Warren W.C."/>
            <person name="Hillier L.W."/>
            <person name="Marshall Graves J.A."/>
            <person name="Birney E."/>
            <person name="Ponting C.P."/>
            <person name="Grutzner F."/>
            <person name="Belov K."/>
            <person name="Miller W."/>
            <person name="Clarke L."/>
            <person name="Chinwalla A.T."/>
            <person name="Yang S.P."/>
            <person name="Heger A."/>
            <person name="Locke D.P."/>
            <person name="Miethke P."/>
            <person name="Waters P.D."/>
            <person name="Veyrunes F."/>
            <person name="Fulton L."/>
            <person name="Fulton B."/>
            <person name="Graves T."/>
            <person name="Wallis J."/>
            <person name="Puente X.S."/>
            <person name="Lopez-Otin C."/>
            <person name="Ordonez G.R."/>
            <person name="Eichler E.E."/>
            <person name="Chen L."/>
            <person name="Cheng Z."/>
            <person name="Deakin J.E."/>
            <person name="Alsop A."/>
            <person name="Thompson K."/>
            <person name="Kirby P."/>
            <person name="Papenfuss A.T."/>
            <person name="Wakefield M.J."/>
            <person name="Olender T."/>
            <person name="Lancet D."/>
            <person name="Huttley G.A."/>
            <person name="Smit A.F."/>
            <person name="Pask A."/>
            <person name="Temple-Smith P."/>
            <person name="Batzer M.A."/>
            <person name="Walker J.A."/>
            <person name="Konkel M.K."/>
            <person name="Harris R.S."/>
            <person name="Whittington C.M."/>
            <person name="Wong E.S."/>
            <person name="Gemmell N.J."/>
            <person name="Buschiazzo E."/>
            <person name="Vargas Jentzsch I.M."/>
            <person name="Merkel A."/>
            <person name="Schmitz J."/>
            <person name="Zemann A."/>
            <person name="Churakov G."/>
            <person name="Kriegs J.O."/>
            <person name="Brosius J."/>
            <person name="Murchison E.P."/>
            <person name="Sachidanandam R."/>
            <person name="Smith C."/>
            <person name="Hannon G.J."/>
            <person name="Tsend-Ayush E."/>
            <person name="McMillan D."/>
            <person name="Attenborough R."/>
            <person name="Rens W."/>
            <person name="Ferguson-Smith M."/>
            <person name="Lefevre C.M."/>
            <person name="Sharp J.A."/>
            <person name="Nicholas K.R."/>
            <person name="Ray D.A."/>
            <person name="Kube M."/>
            <person name="Reinhardt R."/>
            <person name="Pringle T.H."/>
            <person name="Taylor J."/>
            <person name="Jones R.C."/>
            <person name="Nixon B."/>
            <person name="Dacheux J.L."/>
            <person name="Niwa H."/>
            <person name="Sekita Y."/>
            <person name="Huang X."/>
            <person name="Stark A."/>
            <person name="Kheradpour P."/>
            <person name="Kellis M."/>
            <person name="Flicek P."/>
            <person name="Chen Y."/>
            <person name="Webber C."/>
            <person name="Hardison R."/>
            <person name="Nelson J."/>
            <person name="Hallsworth-Pepin K."/>
            <person name="Delehaunty K."/>
            <person name="Markovic C."/>
            <person name="Minx P."/>
            <person name="Feng Y."/>
            <person name="Kremitzki C."/>
            <person name="Mitreva M."/>
            <person name="Glasscock J."/>
            <person name="Wylie T."/>
            <person name="Wohldmann P."/>
            <person name="Thiru P."/>
            <person name="Nhan M.N."/>
            <person name="Pohl C.S."/>
            <person name="Smith S.M."/>
            <person name="Hou S."/>
            <person name="Nefedov M."/>
            <person name="de Jong P.J."/>
            <person name="Renfree M.B."/>
            <person name="Mardis E.R."/>
            <person name="Wilson R.K."/>
        </authorList>
    </citation>
    <scope>NUCLEOTIDE SEQUENCE [LARGE SCALE GENOMIC DNA]</scope>
    <source>
        <strain evidence="12 13">Glennie</strain>
    </source>
</reference>
<dbReference type="GeneTree" id="ENSGT00940000167025"/>
<dbReference type="InterPro" id="IPR013128">
    <property type="entry name" value="Peptidase_C1A"/>
</dbReference>
<dbReference type="InterPro" id="IPR013201">
    <property type="entry name" value="Prot_inhib_I29"/>
</dbReference>